<reference evidence="2 3" key="1">
    <citation type="submission" date="2018-10" db="EMBL/GenBank/DDBJ databases">
        <title>Genome assembly for a Yunnan-Guizhou Plateau 3E fish, Anabarilius grahami (Regan), and its evolutionary and genetic applications.</title>
        <authorList>
            <person name="Jiang W."/>
        </authorList>
    </citation>
    <scope>NUCLEOTIDE SEQUENCE [LARGE SCALE GENOMIC DNA]</scope>
    <source>
        <strain evidence="2">AG-KIZ</strain>
        <tissue evidence="2">Muscle</tissue>
    </source>
</reference>
<comment type="caution">
    <text evidence="2">The sequence shown here is derived from an EMBL/GenBank/DDBJ whole genome shotgun (WGS) entry which is preliminary data.</text>
</comment>
<feature type="region of interest" description="Disordered" evidence="1">
    <location>
        <begin position="74"/>
        <end position="112"/>
    </location>
</feature>
<evidence type="ECO:0000313" key="2">
    <source>
        <dbReference type="EMBL" id="ROL52845.1"/>
    </source>
</evidence>
<protein>
    <submittedName>
        <fullName evidence="2">Uncharacterized protein</fullName>
    </submittedName>
</protein>
<keyword evidence="3" id="KW-1185">Reference proteome</keyword>
<feature type="compositionally biased region" description="Polar residues" evidence="1">
    <location>
        <begin position="89"/>
        <end position="105"/>
    </location>
</feature>
<dbReference type="EMBL" id="RJVU01014363">
    <property type="protein sequence ID" value="ROL52845.1"/>
    <property type="molecule type" value="Genomic_DNA"/>
</dbReference>
<proteinExistence type="predicted"/>
<evidence type="ECO:0000313" key="3">
    <source>
        <dbReference type="Proteomes" id="UP000281406"/>
    </source>
</evidence>
<organism evidence="2 3">
    <name type="scientific">Anabarilius grahami</name>
    <name type="common">Kanglang fish</name>
    <name type="synonym">Barilius grahami</name>
    <dbReference type="NCBI Taxonomy" id="495550"/>
    <lineage>
        <taxon>Eukaryota</taxon>
        <taxon>Metazoa</taxon>
        <taxon>Chordata</taxon>
        <taxon>Craniata</taxon>
        <taxon>Vertebrata</taxon>
        <taxon>Euteleostomi</taxon>
        <taxon>Actinopterygii</taxon>
        <taxon>Neopterygii</taxon>
        <taxon>Teleostei</taxon>
        <taxon>Ostariophysi</taxon>
        <taxon>Cypriniformes</taxon>
        <taxon>Xenocyprididae</taxon>
        <taxon>Xenocypridinae</taxon>
        <taxon>Xenocypridinae incertae sedis</taxon>
        <taxon>Anabarilius</taxon>
    </lineage>
</organism>
<evidence type="ECO:0000256" key="1">
    <source>
        <dbReference type="SAM" id="MobiDB-lite"/>
    </source>
</evidence>
<gene>
    <name evidence="2" type="ORF">DPX16_8408</name>
</gene>
<name>A0A3N0Z2T8_ANAGA</name>
<accession>A0A3N0Z2T8</accession>
<dbReference type="AlphaFoldDB" id="A0A3N0Z2T8"/>
<sequence>MGLVTTVGEEVVMVVMEVAVEVFEIVRIRQRLSTISWKGSGPGVHGLKERMMDGCTHLAGDTVSILAGRDRRLEEGEDAGEENRRDDTGASSTCTRFSKGRNTPSRCRRTSGDESRLRGLAHVGSVCVQNWRADGQVACPFCACVRRNAFPYQQMAVAEQPIRMIRWPDGPTCSDADSTCRIGRKKPTRTNFSR</sequence>
<dbReference type="Proteomes" id="UP000281406">
    <property type="component" value="Unassembled WGS sequence"/>
</dbReference>